<feature type="non-terminal residue" evidence="1">
    <location>
        <position position="81"/>
    </location>
</feature>
<dbReference type="AlphaFoldDB" id="A0AAN5I5Z5"/>
<evidence type="ECO:0000313" key="1">
    <source>
        <dbReference type="EMBL" id="GMR53622.1"/>
    </source>
</evidence>
<gene>
    <name evidence="1" type="ORF">PMAYCL1PPCAC_23817</name>
</gene>
<accession>A0AAN5I5Z5</accession>
<protein>
    <submittedName>
        <fullName evidence="1">Uncharacterized protein</fullName>
    </submittedName>
</protein>
<sequence length="81" mass="9296">MSDTEMMCVGSGMDEVMWEENKTAVSTAIVRGMNAYCYELRRCSEWFKDNSSKQDIFNFLLTAKDMPPRDLSITSPGERKN</sequence>
<name>A0AAN5I5Z5_9BILA</name>
<comment type="caution">
    <text evidence="1">The sequence shown here is derived from an EMBL/GenBank/DDBJ whole genome shotgun (WGS) entry which is preliminary data.</text>
</comment>
<keyword evidence="2" id="KW-1185">Reference proteome</keyword>
<organism evidence="1 2">
    <name type="scientific">Pristionchus mayeri</name>
    <dbReference type="NCBI Taxonomy" id="1317129"/>
    <lineage>
        <taxon>Eukaryota</taxon>
        <taxon>Metazoa</taxon>
        <taxon>Ecdysozoa</taxon>
        <taxon>Nematoda</taxon>
        <taxon>Chromadorea</taxon>
        <taxon>Rhabditida</taxon>
        <taxon>Rhabditina</taxon>
        <taxon>Diplogasteromorpha</taxon>
        <taxon>Diplogasteroidea</taxon>
        <taxon>Neodiplogasteridae</taxon>
        <taxon>Pristionchus</taxon>
    </lineage>
</organism>
<dbReference type="Proteomes" id="UP001328107">
    <property type="component" value="Unassembled WGS sequence"/>
</dbReference>
<evidence type="ECO:0000313" key="2">
    <source>
        <dbReference type="Proteomes" id="UP001328107"/>
    </source>
</evidence>
<reference evidence="2" key="1">
    <citation type="submission" date="2022-10" db="EMBL/GenBank/DDBJ databases">
        <title>Genome assembly of Pristionchus species.</title>
        <authorList>
            <person name="Yoshida K."/>
            <person name="Sommer R.J."/>
        </authorList>
    </citation>
    <scope>NUCLEOTIDE SEQUENCE [LARGE SCALE GENOMIC DNA]</scope>
    <source>
        <strain evidence="2">RS5460</strain>
    </source>
</reference>
<proteinExistence type="predicted"/>
<dbReference type="EMBL" id="BTRK01000005">
    <property type="protein sequence ID" value="GMR53622.1"/>
    <property type="molecule type" value="Genomic_DNA"/>
</dbReference>